<evidence type="ECO:0000259" key="2">
    <source>
        <dbReference type="Pfam" id="PF25055"/>
    </source>
</evidence>
<dbReference type="PANTHER" id="PTHR46168:SF12">
    <property type="entry name" value="ARMADILLO REPEAT ONLY 4-LIKE PROTEIN"/>
    <property type="match status" value="1"/>
</dbReference>
<accession>A0A2P5W052</accession>
<evidence type="ECO:0000313" key="3">
    <source>
        <dbReference type="EMBL" id="PPR84469.1"/>
    </source>
</evidence>
<evidence type="ECO:0000256" key="1">
    <source>
        <dbReference type="ARBA" id="ARBA00022737"/>
    </source>
</evidence>
<dbReference type="PANTHER" id="PTHR46168">
    <property type="entry name" value="ARMADILLO REPEAT ONLY 4"/>
    <property type="match status" value="1"/>
</dbReference>
<dbReference type="EMBL" id="KZ669848">
    <property type="protein sequence ID" value="PPR84469.1"/>
    <property type="molecule type" value="Genomic_DNA"/>
</dbReference>
<dbReference type="SMART" id="SM00185">
    <property type="entry name" value="ARM"/>
    <property type="match status" value="6"/>
</dbReference>
<reference evidence="3 4" key="1">
    <citation type="submission" date="2015-01" db="EMBL/GenBank/DDBJ databases">
        <title>Genome of allotetraploid Gossypium barbadense reveals genomic plasticity and fiber elongation in cotton evolution.</title>
        <authorList>
            <person name="Chen X."/>
            <person name="Liu X."/>
            <person name="Zhao B."/>
            <person name="Zheng H."/>
            <person name="Hu Y."/>
            <person name="Lu G."/>
            <person name="Yang C."/>
            <person name="Chen J."/>
            <person name="Shan C."/>
            <person name="Zhang L."/>
            <person name="Zhou Y."/>
            <person name="Wang L."/>
            <person name="Guo W."/>
            <person name="Bai Y."/>
            <person name="Ruan J."/>
            <person name="Shangguan X."/>
            <person name="Mao Y."/>
            <person name="Jiang J."/>
            <person name="Zhu Y."/>
            <person name="Lei J."/>
            <person name="Kang H."/>
            <person name="Chen S."/>
            <person name="He X."/>
            <person name="Wang R."/>
            <person name="Wang Y."/>
            <person name="Chen J."/>
            <person name="Wang L."/>
            <person name="Yu S."/>
            <person name="Wang B."/>
            <person name="Wei J."/>
            <person name="Song S."/>
            <person name="Lu X."/>
            <person name="Gao Z."/>
            <person name="Gu W."/>
            <person name="Deng X."/>
            <person name="Ma D."/>
            <person name="Wang S."/>
            <person name="Liang W."/>
            <person name="Fang L."/>
            <person name="Cai C."/>
            <person name="Zhu X."/>
            <person name="Zhou B."/>
            <person name="Zhang Y."/>
            <person name="Chen Z."/>
            <person name="Xu S."/>
            <person name="Zhu R."/>
            <person name="Wang S."/>
            <person name="Zhang T."/>
            <person name="Zhao G."/>
        </authorList>
    </citation>
    <scope>NUCLEOTIDE SEQUENCE [LARGE SCALE GENOMIC DNA]</scope>
    <source>
        <strain evidence="4">cv. Xinhai21</strain>
        <tissue evidence="3">Leaf</tissue>
    </source>
</reference>
<organism evidence="3 4">
    <name type="scientific">Gossypium barbadense</name>
    <name type="common">Sea Island cotton</name>
    <name type="synonym">Hibiscus barbadensis</name>
    <dbReference type="NCBI Taxonomy" id="3634"/>
    <lineage>
        <taxon>Eukaryota</taxon>
        <taxon>Viridiplantae</taxon>
        <taxon>Streptophyta</taxon>
        <taxon>Embryophyta</taxon>
        <taxon>Tracheophyta</taxon>
        <taxon>Spermatophyta</taxon>
        <taxon>Magnoliopsida</taxon>
        <taxon>eudicotyledons</taxon>
        <taxon>Gunneridae</taxon>
        <taxon>Pentapetalae</taxon>
        <taxon>rosids</taxon>
        <taxon>malvids</taxon>
        <taxon>Malvales</taxon>
        <taxon>Malvaceae</taxon>
        <taxon>Malvoideae</taxon>
        <taxon>Gossypium</taxon>
    </lineage>
</organism>
<dbReference type="InterPro" id="IPR011989">
    <property type="entry name" value="ARM-like"/>
</dbReference>
<dbReference type="Proteomes" id="UP000239757">
    <property type="component" value="Unassembled WGS sequence"/>
</dbReference>
<dbReference type="Pfam" id="PF25055">
    <property type="entry name" value="DUF7792"/>
    <property type="match status" value="2"/>
</dbReference>
<sequence length="1002" mass="112445">MALDSYARKIFDLILLGEDVCLAVNQYNSFKVECGELRKRVSRLLEMLNDLICFITSGSTSHYLRPLNCMVAKLLDYFMAAQYIVRNQKHQNLFCRLFTSRVATDFQKLFHVLDASITDMEWVVSLYEPQNRGRSCWKTANSVSPTVLVWSCVANIEMGSSLDDRIEACDRLASLVRHKDEYKYIIVEEGGVDSLMKLLKENCSLVAHIAAANTLCLLANEDSEGTIMKEMISTFIKSLSKKSLMRDQMQAADLVASIAERNPELKQHNLIQEDIIWQLVVLLSSEQSTLELKISCSKALWKLAQGSVSNCRTLTETKGMLYLAELIAKKRDDLRYNCIMIIREITAIAESNNEFRHWAFTRSSQAAKAVVDELLGVIKELDDTKLRVAAIKSIGSLARSFSAKQSRVIGPLVAQLGNTDQDVATEAAIALKKFVSTDNYLRSEHSKSIIEFQGVPLLMKLLISGDKKTHPHVLALICYLAHHDSNRNVLIKAGALTALQTIAPRVNAKRPEYTALTSLFTLVTPLSFFEASGRQPYTGYTVESNQDISQSLLIALNICTLQPNKRKSFIDFLLREDVCLAVNQSNSFKVECGELRKRVSRFLEMLKNLLCFITSASTSLYLRLFTSLIATDFQKLFHVLDASITDMEWVWLACMSPKIEADHAGQQLIECHLLFWSGLASPVSKGGLDDRIKACDRLASLVRHKDEYKYIIVEEGGVDSLMKLLKENYSLVAHIAAANTLCLLANEDSEGTIMKEMISTFIKSLPKTSPISKQTQAADLVAGIAERSPEWKQHDLIRENIIWQLVILLSSEQSTLELKISCSNFQGFMEACPRERFQLSDFNGDERNAMLSQFSGKRTAKAVVDELLRVIKELEDTKLRVPAIKSIGSLARIFRKGNHHRVISLLVSQLENGCGEVVMEALVALEKFSCDENYVCKEHSNKMIEFNAAQILVKLLSDGESELKLQVHGLVLMRCIASKADYCKAVKEGELGTFVSQKPELK</sequence>
<dbReference type="SUPFAM" id="SSF48371">
    <property type="entry name" value="ARM repeat"/>
    <property type="match status" value="2"/>
</dbReference>
<proteinExistence type="predicted"/>
<keyword evidence="1" id="KW-0677">Repeat</keyword>
<protein>
    <recommendedName>
        <fullName evidence="2">DUF7792 domain-containing protein</fullName>
    </recommendedName>
</protein>
<dbReference type="InterPro" id="IPR016024">
    <property type="entry name" value="ARM-type_fold"/>
</dbReference>
<evidence type="ECO:0000313" key="4">
    <source>
        <dbReference type="Proteomes" id="UP000239757"/>
    </source>
</evidence>
<dbReference type="AlphaFoldDB" id="A0A2P5W052"/>
<dbReference type="InterPro" id="IPR056694">
    <property type="entry name" value="DUF7792"/>
</dbReference>
<dbReference type="InterPro" id="IPR000225">
    <property type="entry name" value="Armadillo"/>
</dbReference>
<gene>
    <name evidence="3" type="ORF">GOBAR_AA36241</name>
</gene>
<name>A0A2P5W052_GOSBA</name>
<feature type="domain" description="DUF7792" evidence="2">
    <location>
        <begin position="573"/>
        <end position="623"/>
    </location>
</feature>
<dbReference type="OrthoDB" id="1683831at2759"/>
<feature type="domain" description="DUF7792" evidence="2">
    <location>
        <begin position="11"/>
        <end position="127"/>
    </location>
</feature>
<dbReference type="Gene3D" id="1.25.10.10">
    <property type="entry name" value="Leucine-rich Repeat Variant"/>
    <property type="match status" value="4"/>
</dbReference>